<gene>
    <name evidence="1" type="ORF">BJ138DRAFT_1156731</name>
</gene>
<proteinExistence type="predicted"/>
<accession>A0ACB8A5T7</accession>
<dbReference type="EMBL" id="MU267795">
    <property type="protein sequence ID" value="KAH7908826.1"/>
    <property type="molecule type" value="Genomic_DNA"/>
</dbReference>
<reference evidence="1" key="1">
    <citation type="journal article" date="2021" name="New Phytol.">
        <title>Evolutionary innovations through gain and loss of genes in the ectomycorrhizal Boletales.</title>
        <authorList>
            <person name="Wu G."/>
            <person name="Miyauchi S."/>
            <person name="Morin E."/>
            <person name="Kuo A."/>
            <person name="Drula E."/>
            <person name="Varga T."/>
            <person name="Kohler A."/>
            <person name="Feng B."/>
            <person name="Cao Y."/>
            <person name="Lipzen A."/>
            <person name="Daum C."/>
            <person name="Hundley H."/>
            <person name="Pangilinan J."/>
            <person name="Johnson J."/>
            <person name="Barry K."/>
            <person name="LaButti K."/>
            <person name="Ng V."/>
            <person name="Ahrendt S."/>
            <person name="Min B."/>
            <person name="Choi I.G."/>
            <person name="Park H."/>
            <person name="Plett J.M."/>
            <person name="Magnuson J."/>
            <person name="Spatafora J.W."/>
            <person name="Nagy L.G."/>
            <person name="Henrissat B."/>
            <person name="Grigoriev I.V."/>
            <person name="Yang Z.L."/>
            <person name="Xu J."/>
            <person name="Martin F.M."/>
        </authorList>
    </citation>
    <scope>NUCLEOTIDE SEQUENCE</scope>
    <source>
        <strain evidence="1">ATCC 28755</strain>
    </source>
</reference>
<comment type="caution">
    <text evidence="1">The sequence shown here is derived from an EMBL/GenBank/DDBJ whole genome shotgun (WGS) entry which is preliminary data.</text>
</comment>
<evidence type="ECO:0000313" key="1">
    <source>
        <dbReference type="EMBL" id="KAH7908826.1"/>
    </source>
</evidence>
<keyword evidence="2" id="KW-1185">Reference proteome</keyword>
<dbReference type="Proteomes" id="UP000790377">
    <property type="component" value="Unassembled WGS sequence"/>
</dbReference>
<protein>
    <submittedName>
        <fullName evidence="1">Uncharacterized protein</fullName>
    </submittedName>
</protein>
<evidence type="ECO:0000313" key="2">
    <source>
        <dbReference type="Proteomes" id="UP000790377"/>
    </source>
</evidence>
<sequence length="722" mass="77947">MAPPRITRPIPPPPVNKTSRPNFSPLSPSPLAPPRTPLRALQTDETERAESPDPRPVPPPSSCRNARDIDGDDEGPPPPPPRRSLPPPRRTSSGGKPYGSGEVTLAPPVPASPGPSIRRAMSPETTLVPEESMDDNVNEEESAATLPPTDADTEEKAEDEETARRKTIAERMAKLGGIRFGAPMPPPTARLPPPPQHTEQDQPNASDAEDVPEQTEEEEELARKQRIAAKLAGMGGMRFGMIPPSIPPSRKPLVLTRQEDSENEDALSQPLPVPAPQRAAPPVRPPPPPVASDSEQESRTTDDDGVRVEAEESEIEEVTYEDASGSEEEAPPPLPGREGRRAPVTPRSAEALPTPPPRMTSRSPPLPAGRPPVPSIPTTLLNRRPSIPVPAPKSPPSRKSSVHSVESRQSRGRESLSTDTTFRPQSEYVMVEAPSGAEVGAPPTPPKRPTRGPPPRMVPLPPPPPPSAVEPMSDSNQWELPSFSDAALDLALASDVDLESEEVSSRPVAPPLTKPRSRPSSQLPPMPSPKMAPERQLSSDELTAVWGKVGVQICEAATTLHEKSKKSLVGDGSYVGFVKAVLDQVPNALQPSSPDLEFGYLVYAQTADAVLRRASEIMPGDIIALYDARLKGHKGIQTYHQSVGVGEPLIGVVHEFETKKSKVRVYQANQHVGQQVRGLNRFARSFMLTSKNNLQTVESASYRLEDLKSGHVKVFRVLDSEV</sequence>
<organism evidence="1 2">
    <name type="scientific">Hygrophoropsis aurantiaca</name>
    <dbReference type="NCBI Taxonomy" id="72124"/>
    <lineage>
        <taxon>Eukaryota</taxon>
        <taxon>Fungi</taxon>
        <taxon>Dikarya</taxon>
        <taxon>Basidiomycota</taxon>
        <taxon>Agaricomycotina</taxon>
        <taxon>Agaricomycetes</taxon>
        <taxon>Agaricomycetidae</taxon>
        <taxon>Boletales</taxon>
        <taxon>Coniophorineae</taxon>
        <taxon>Hygrophoropsidaceae</taxon>
        <taxon>Hygrophoropsis</taxon>
    </lineage>
</organism>
<name>A0ACB8A5T7_9AGAM</name>